<comment type="similarity">
    <text evidence="1">Belongs to the ATP-dependent DNA ligase family.</text>
</comment>
<dbReference type="Gene3D" id="3.30.470.30">
    <property type="entry name" value="DNA ligase/mRNA capping enzyme"/>
    <property type="match status" value="2"/>
</dbReference>
<evidence type="ECO:0000313" key="8">
    <source>
        <dbReference type="EMBL" id="AXS01141.1"/>
    </source>
</evidence>
<dbReference type="InterPro" id="IPR050191">
    <property type="entry name" value="ATP-dep_DNA_ligase"/>
</dbReference>
<evidence type="ECO:0000256" key="4">
    <source>
        <dbReference type="ARBA" id="ARBA00022618"/>
    </source>
</evidence>
<dbReference type="PANTHER" id="PTHR45674:SF9">
    <property type="entry name" value="DNA LIGASE 3"/>
    <property type="match status" value="1"/>
</dbReference>
<dbReference type="GeneID" id="23632119"/>
<dbReference type="Gene3D" id="2.40.50.140">
    <property type="entry name" value="Nucleic acid-binding proteins"/>
    <property type="match status" value="1"/>
</dbReference>
<dbReference type="SMR" id="A0A0C5AUY2"/>
<dbReference type="OrthoDB" id="3365at10239"/>
<keyword evidence="3 7" id="KW-0436">Ligase</keyword>
<dbReference type="PANTHER" id="PTHR45674">
    <property type="entry name" value="DNA LIGASE 1/3 FAMILY MEMBER"/>
    <property type="match status" value="1"/>
</dbReference>
<evidence type="ECO:0000259" key="6">
    <source>
        <dbReference type="PROSITE" id="PS50160"/>
    </source>
</evidence>
<protein>
    <recommendedName>
        <fullName evidence="2">DNA ligase</fullName>
    </recommendedName>
</protein>
<dbReference type="InterPro" id="IPR016059">
    <property type="entry name" value="DNA_ligase_ATP-dep_CS"/>
</dbReference>
<dbReference type="PROSITE" id="PS50160">
    <property type="entry name" value="DNA_LIGASE_A3"/>
    <property type="match status" value="1"/>
</dbReference>
<dbReference type="SUPFAM" id="SSF56091">
    <property type="entry name" value="DNA ligase/mRNA capping enzyme, catalytic domain"/>
    <property type="match status" value="1"/>
</dbReference>
<dbReference type="Proteomes" id="UP000201335">
    <property type="component" value="Segment"/>
</dbReference>
<dbReference type="GO" id="GO:0006281">
    <property type="term" value="P:DNA repair"/>
    <property type="evidence" value="ECO:0007669"/>
    <property type="project" value="InterPro"/>
</dbReference>
<dbReference type="GO" id="GO:0003910">
    <property type="term" value="F:DNA ligase (ATP) activity"/>
    <property type="evidence" value="ECO:0007669"/>
    <property type="project" value="InterPro"/>
</dbReference>
<accession>A0A0C5AUY2</accession>
<evidence type="ECO:0000256" key="5">
    <source>
        <dbReference type="ARBA" id="ARBA00023306"/>
    </source>
</evidence>
<keyword evidence="5" id="KW-0131">Cell cycle</keyword>
<evidence type="ECO:0000313" key="7">
    <source>
        <dbReference type="EMBL" id="AJK91778.1"/>
    </source>
</evidence>
<dbReference type="PROSITE" id="PS00333">
    <property type="entry name" value="DNA_LIGASE_A2"/>
    <property type="match status" value="1"/>
</dbReference>
<keyword evidence="4" id="KW-0132">Cell division</keyword>
<name>A0A0C5AUY2_9BBAC</name>
<dbReference type="Pfam" id="PF01068">
    <property type="entry name" value="DNA_ligase_A_M"/>
    <property type="match status" value="2"/>
</dbReference>
<dbReference type="PROSITE" id="PS00697">
    <property type="entry name" value="DNA_LIGASE_A1"/>
    <property type="match status" value="1"/>
</dbReference>
<dbReference type="GO" id="GO:0005524">
    <property type="term" value="F:ATP binding"/>
    <property type="evidence" value="ECO:0007669"/>
    <property type="project" value="InterPro"/>
</dbReference>
<feature type="domain" description="ATP-dependent DNA ligase family profile" evidence="6">
    <location>
        <begin position="277"/>
        <end position="396"/>
    </location>
</feature>
<dbReference type="InterPro" id="IPR012310">
    <property type="entry name" value="DNA_ligase_ATP-dep_cent"/>
</dbReference>
<dbReference type="KEGG" id="vg:23632119"/>
<evidence type="ECO:0000313" key="9">
    <source>
        <dbReference type="Proteomes" id="UP000201335"/>
    </source>
</evidence>
<dbReference type="EMBL" id="KM371112">
    <property type="protein sequence ID" value="AJK91778.1"/>
    <property type="molecule type" value="Genomic_DNA"/>
</dbReference>
<sequence length="534" mass="60760">MSFPCFVHVYNNLLKLTTNAEITSLLSSMRHEHKVTHEDMRMWLCLLVALSQKRRISDKHLLTVFCKIETPHIDRNNLAESFKLYGVAESCASVVRETGPCTLTVADAYFFFEKLKTIVTKSAILLAHFKTVIPKCNREAVRNLVTLIRDSGRNRRVLCKKRNIQLFRQVLGKKNMKSITGESCTSAVPGKPVEPMLALPCKDLALITFAKTCVEIKYDGERVQVHKLRDGQIVCYKRNLNVMTKCLPVLLPYLEDALSGVSTAIVDGELMGVDNGVILFDILLYNDTVLLNHDLGSRKRVLQSAIKPNDRVAVIEYHECRDAETAATLVKRYMDVDVEGVVVKDLDGSYEGKKKKWLKVKKAYFENVCSADLVVVGGWKPNRDKRIVIYLVATPYFCHTAQRWRFVPVSKVKIAKHNLEHLMRPIGDQLPDWLDVDNVDVIPNMVAVDPQQMPVWELQGDFIRSDVNKVSKVSIRLPRFIRIRTDKSFKNATRMFELKVLAEIGNNPKLLDDEVLVDYFLKDNIVKSTAPVCL</sequence>
<dbReference type="GO" id="GO:0006310">
    <property type="term" value="P:DNA recombination"/>
    <property type="evidence" value="ECO:0007669"/>
    <property type="project" value="InterPro"/>
</dbReference>
<reference evidence="8" key="3">
    <citation type="journal article" date="2018" name="PLoS ONE">
        <title>Genomic analysis of an Argentinean isolate of Spodoptera frugiperda granulovirus reveals that various baculoviruses code for Lef-7 proteins with three F-box domains.</title>
        <authorList>
            <person name="Ferrelli M.L."/>
            <person name="Pidre M.L."/>
            <person name="Ghiringhelli P.D."/>
            <person name="Torres S."/>
            <person name="Fabre M.L."/>
            <person name="Masson T."/>
            <person name="Cedola M.T."/>
            <person name="Sciocco-Cap A."/>
            <person name="Romanowski V."/>
        </authorList>
    </citation>
    <scope>NUCLEOTIDE SEQUENCE</scope>
    <source>
        <strain evidence="8">ARG</strain>
    </source>
</reference>
<dbReference type="RefSeq" id="YP_009121902.1">
    <property type="nucleotide sequence ID" value="NC_026511.1"/>
</dbReference>
<reference evidence="7" key="1">
    <citation type="submission" date="2014-08" db="EMBL/GenBank/DDBJ databases">
        <authorList>
            <person name="Cuartas Otalora P.E."/>
            <person name="Barrera Cubillos G.P."/>
            <person name="Barreto Hernandez E."/>
            <person name="Belaich M.N."/>
            <person name="Ghiringhelli P.D."/>
            <person name="Villamizar Rivero L.F."/>
        </authorList>
    </citation>
    <scope>NUCLEOTIDE SEQUENCE</scope>
    <source>
        <strain evidence="7">VG008</strain>
    </source>
</reference>
<dbReference type="InterPro" id="IPR012340">
    <property type="entry name" value="NA-bd_OB-fold"/>
</dbReference>
<dbReference type="GO" id="GO:0006273">
    <property type="term" value="P:lagging strand elongation"/>
    <property type="evidence" value="ECO:0007669"/>
    <property type="project" value="TreeGrafter"/>
</dbReference>
<reference evidence="7 9" key="2">
    <citation type="journal article" date="2015" name="Viruses">
        <title>The complete sequence of the first Spodoptera frugiperda Betabaculovirus genome: a natural multiple recombinant virus.</title>
        <authorList>
            <person name="Cuartas P.E."/>
            <person name="Barrera G.P."/>
            <person name="Belaich M.N."/>
            <person name="Barreto E."/>
            <person name="Ghiringhelli P.D."/>
            <person name="Villamizar L.F."/>
        </authorList>
    </citation>
    <scope>NUCLEOTIDE SEQUENCE [LARGE SCALE GENOMIC DNA]</scope>
    <source>
        <strain evidence="7">VG008</strain>
    </source>
</reference>
<dbReference type="EMBL" id="MH170055">
    <property type="protein sequence ID" value="AXS01141.1"/>
    <property type="molecule type" value="Genomic_DNA"/>
</dbReference>
<evidence type="ECO:0000256" key="3">
    <source>
        <dbReference type="ARBA" id="ARBA00022598"/>
    </source>
</evidence>
<evidence type="ECO:0000256" key="2">
    <source>
        <dbReference type="ARBA" id="ARBA00013308"/>
    </source>
</evidence>
<proteinExistence type="inferred from homology"/>
<evidence type="ECO:0000256" key="1">
    <source>
        <dbReference type="ARBA" id="ARBA00007572"/>
    </source>
</evidence>
<organism evidence="7 9">
    <name type="scientific">Spodoptera frugiperda granulovirus</name>
    <dbReference type="NCBI Taxonomy" id="307454"/>
    <lineage>
        <taxon>Viruses</taxon>
        <taxon>Viruses incertae sedis</taxon>
        <taxon>Naldaviricetes</taxon>
        <taxon>Lefavirales</taxon>
        <taxon>Baculoviridae</taxon>
        <taxon>Betabaculovirus</taxon>
        <taxon>Betabaculovirus spofrugiperdae</taxon>
    </lineage>
</organism>
<keyword evidence="9" id="KW-1185">Reference proteome</keyword>
<dbReference type="SUPFAM" id="SSF50249">
    <property type="entry name" value="Nucleic acid-binding proteins"/>
    <property type="match status" value="1"/>
</dbReference>